<keyword evidence="10" id="KW-1185">Reference proteome</keyword>
<feature type="transmembrane region" description="Helical" evidence="8">
    <location>
        <begin position="238"/>
        <end position="257"/>
    </location>
</feature>
<dbReference type="Pfam" id="PF03595">
    <property type="entry name" value="SLAC1"/>
    <property type="match status" value="1"/>
</dbReference>
<feature type="transmembrane region" description="Helical" evidence="8">
    <location>
        <begin position="277"/>
        <end position="299"/>
    </location>
</feature>
<reference evidence="10" key="1">
    <citation type="journal article" date="2019" name="Int. J. Syst. Evol. Microbiol.">
        <title>The Global Catalogue of Microorganisms (GCM) 10K type strain sequencing project: providing services to taxonomists for standard genome sequencing and annotation.</title>
        <authorList>
            <consortium name="The Broad Institute Genomics Platform"/>
            <consortium name="The Broad Institute Genome Sequencing Center for Infectious Disease"/>
            <person name="Wu L."/>
            <person name="Ma J."/>
        </authorList>
    </citation>
    <scope>NUCLEOTIDE SEQUENCE [LARGE SCALE GENOMIC DNA]</scope>
    <source>
        <strain evidence="10">JCM 18127</strain>
    </source>
</reference>
<feature type="transmembrane region" description="Helical" evidence="8">
    <location>
        <begin position="179"/>
        <end position="201"/>
    </location>
</feature>
<dbReference type="PANTHER" id="PTHR31686">
    <property type="match status" value="1"/>
</dbReference>
<keyword evidence="7 8" id="KW-0472">Membrane</keyword>
<keyword evidence="3" id="KW-0813">Transport</keyword>
<dbReference type="Proteomes" id="UP001500621">
    <property type="component" value="Unassembled WGS sequence"/>
</dbReference>
<feature type="transmembrane region" description="Helical" evidence="8">
    <location>
        <begin position="338"/>
        <end position="361"/>
    </location>
</feature>
<feature type="transmembrane region" description="Helical" evidence="8">
    <location>
        <begin position="28"/>
        <end position="51"/>
    </location>
</feature>
<proteinExistence type="inferred from homology"/>
<dbReference type="Gene3D" id="1.50.10.150">
    <property type="entry name" value="Voltage-dependent anion channel"/>
    <property type="match status" value="1"/>
</dbReference>
<evidence type="ECO:0000256" key="7">
    <source>
        <dbReference type="ARBA" id="ARBA00023136"/>
    </source>
</evidence>
<evidence type="ECO:0000256" key="5">
    <source>
        <dbReference type="ARBA" id="ARBA00022692"/>
    </source>
</evidence>
<comment type="similarity">
    <text evidence="2">Belongs to the tellurite-resistance/dicarboxylate transporter (TDT) family.</text>
</comment>
<dbReference type="InterPro" id="IPR004695">
    <property type="entry name" value="SLAC1/Mae1/Ssu1/TehA"/>
</dbReference>
<comment type="caution">
    <text evidence="9">The sequence shown here is derived from an EMBL/GenBank/DDBJ whole genome shotgun (WGS) entry which is preliminary data.</text>
</comment>
<feature type="transmembrane region" description="Helical" evidence="8">
    <location>
        <begin position="63"/>
        <end position="88"/>
    </location>
</feature>
<accession>A0ABP8WIB2</accession>
<evidence type="ECO:0000256" key="3">
    <source>
        <dbReference type="ARBA" id="ARBA00022448"/>
    </source>
</evidence>
<dbReference type="InterPro" id="IPR051629">
    <property type="entry name" value="Sulfite_efflux_TDT"/>
</dbReference>
<evidence type="ECO:0000313" key="9">
    <source>
        <dbReference type="EMBL" id="GAA4688877.1"/>
    </source>
</evidence>
<dbReference type="InterPro" id="IPR038665">
    <property type="entry name" value="Voltage-dep_anion_channel_sf"/>
</dbReference>
<evidence type="ECO:0000256" key="4">
    <source>
        <dbReference type="ARBA" id="ARBA00022475"/>
    </source>
</evidence>
<keyword evidence="6 8" id="KW-1133">Transmembrane helix</keyword>
<comment type="subcellular location">
    <subcellularLocation>
        <location evidence="1">Cell membrane</location>
        <topology evidence="1">Multi-pass membrane protein</topology>
    </subcellularLocation>
</comment>
<name>A0ABP8WIB2_9ACTN</name>
<protein>
    <submittedName>
        <fullName evidence="9">TDT family transporter</fullName>
    </submittedName>
</protein>
<evidence type="ECO:0000256" key="8">
    <source>
        <dbReference type="SAM" id="Phobius"/>
    </source>
</evidence>
<sequence>MSILEQASVAPVTASQQRADRWAERVRYVPPAWFSTVMGTGILAVVAASLAQRPWAGPTTARVLDAVAVATWLLATALLLAVATGAALHLRWHPGTARGHLRHPVRGPFVGAAPMALLTVAAGAVLVGPGVVGESVAVDLALVLWPAGTLLGLTTALLAPSRLRALRDAGQEPEPFAGWLMPVVPPMVCAATGPLLLPHVAASLRGALLVGCLVLAVLTLLLSLRVGGLLVGRVRSQGLGPAALVPTWWIVLGPLGQSATAAHHLGAAAPDPALGRAVALGYAAPVLALALVWLAVCAARTARALRTGLPFALTWWAFTFPLGTVVTGTVAVADLTGWWGLDALAGGLAALLVAAWALVAVRTLRGVYSGSLSVPV</sequence>
<keyword evidence="4" id="KW-1003">Cell membrane</keyword>
<feature type="transmembrane region" description="Helical" evidence="8">
    <location>
        <begin position="311"/>
        <end position="332"/>
    </location>
</feature>
<evidence type="ECO:0000256" key="1">
    <source>
        <dbReference type="ARBA" id="ARBA00004651"/>
    </source>
</evidence>
<dbReference type="RefSeq" id="WP_345266973.1">
    <property type="nucleotide sequence ID" value="NZ_BAABIM010000003.1"/>
</dbReference>
<dbReference type="PANTHER" id="PTHR31686:SF1">
    <property type="entry name" value="SULFITE EFFLUX PUMP SSU1"/>
    <property type="match status" value="1"/>
</dbReference>
<dbReference type="EMBL" id="BAABIM010000003">
    <property type="protein sequence ID" value="GAA4688877.1"/>
    <property type="molecule type" value="Genomic_DNA"/>
</dbReference>
<feature type="transmembrane region" description="Helical" evidence="8">
    <location>
        <begin position="207"/>
        <end position="226"/>
    </location>
</feature>
<keyword evidence="5 8" id="KW-0812">Transmembrane</keyword>
<evidence type="ECO:0000256" key="2">
    <source>
        <dbReference type="ARBA" id="ARBA00008566"/>
    </source>
</evidence>
<evidence type="ECO:0000313" key="10">
    <source>
        <dbReference type="Proteomes" id="UP001500621"/>
    </source>
</evidence>
<feature type="transmembrane region" description="Helical" evidence="8">
    <location>
        <begin position="140"/>
        <end position="159"/>
    </location>
</feature>
<organism evidence="9 10">
    <name type="scientific">Nocardioides nanhaiensis</name>
    <dbReference type="NCBI Taxonomy" id="1476871"/>
    <lineage>
        <taxon>Bacteria</taxon>
        <taxon>Bacillati</taxon>
        <taxon>Actinomycetota</taxon>
        <taxon>Actinomycetes</taxon>
        <taxon>Propionibacteriales</taxon>
        <taxon>Nocardioidaceae</taxon>
        <taxon>Nocardioides</taxon>
    </lineage>
</organism>
<evidence type="ECO:0000256" key="6">
    <source>
        <dbReference type="ARBA" id="ARBA00022989"/>
    </source>
</evidence>
<gene>
    <name evidence="9" type="ORF">GCM10023226_28360</name>
</gene>
<feature type="transmembrane region" description="Helical" evidence="8">
    <location>
        <begin position="109"/>
        <end position="128"/>
    </location>
</feature>